<feature type="domain" description="FPG-type" evidence="17">
    <location>
        <begin position="240"/>
        <end position="272"/>
    </location>
</feature>
<keyword evidence="14 19" id="KW-0326">Glycosidase</keyword>
<evidence type="ECO:0000256" key="13">
    <source>
        <dbReference type="ARBA" id="ARBA00023268"/>
    </source>
</evidence>
<dbReference type="PROSITE" id="PS51068">
    <property type="entry name" value="FPG_CAT"/>
    <property type="match status" value="1"/>
</dbReference>
<evidence type="ECO:0000256" key="2">
    <source>
        <dbReference type="ARBA" id="ARBA00001947"/>
    </source>
</evidence>
<dbReference type="NCBIfam" id="NF002211">
    <property type="entry name" value="PRK01103.1"/>
    <property type="match status" value="1"/>
</dbReference>
<dbReference type="Pfam" id="PF01149">
    <property type="entry name" value="Fapy_DNA_glyco"/>
    <property type="match status" value="1"/>
</dbReference>
<dbReference type="EC" id="3.2.2.23" evidence="19"/>
<reference evidence="19" key="1">
    <citation type="submission" date="2020-04" db="EMBL/GenBank/DDBJ databases">
        <authorList>
            <person name="Zhang T."/>
        </authorList>
    </citation>
    <scope>NUCLEOTIDE SEQUENCE</scope>
    <source>
        <strain evidence="19">HKST-UBA80</strain>
    </source>
</reference>
<keyword evidence="13" id="KW-0511">Multifunctional enzyme</keyword>
<dbReference type="CDD" id="cd08966">
    <property type="entry name" value="EcFpg-like_N"/>
    <property type="match status" value="1"/>
</dbReference>
<sequence length="285" mass="32455">MPELPEVHTIVQGINKSLLGYKILEVRDIKKKYNLLSQEDIDSKVINATIVSAERLAKQIVLNLDNQHSLSFHLAMTGKLLLREPGHPQDKAERLVLNLIYQNGARELRFCDTRLFGKVKILHSQEIEKSKNNFGLDPTTKEFNSKNFYNVIKSKNTSIKNLLMDQRKIAGLGNIYATDALWLANINPTTHTSQITKEQASKLLDSVISVLNEGIAHRGISMRDYVDLYGEKGSHQNHFKVYQQSHCSRCQCEIQTVRINGRATYFCPLCQPHKDKTLNKKISVN</sequence>
<comment type="caution">
    <text evidence="19">The sequence shown here is derived from an EMBL/GenBank/DDBJ whole genome shotgun (WGS) entry which is preliminary data.</text>
</comment>
<keyword evidence="11" id="KW-0234">DNA repair</keyword>
<evidence type="ECO:0000256" key="7">
    <source>
        <dbReference type="ARBA" id="ARBA00022771"/>
    </source>
</evidence>
<dbReference type="SMART" id="SM01232">
    <property type="entry name" value="H2TH"/>
    <property type="match status" value="1"/>
</dbReference>
<evidence type="ECO:0000256" key="16">
    <source>
        <dbReference type="PROSITE-ProRule" id="PRU00391"/>
    </source>
</evidence>
<dbReference type="InterPro" id="IPR010979">
    <property type="entry name" value="Ribosomal_uS13-like_H2TH"/>
</dbReference>
<dbReference type="Pfam" id="PF06831">
    <property type="entry name" value="H2TH"/>
    <property type="match status" value="1"/>
</dbReference>
<evidence type="ECO:0000256" key="11">
    <source>
        <dbReference type="ARBA" id="ARBA00023204"/>
    </source>
</evidence>
<name>A0A955DZ82_UNCKA</name>
<evidence type="ECO:0000256" key="8">
    <source>
        <dbReference type="ARBA" id="ARBA00022801"/>
    </source>
</evidence>
<dbReference type="PANTHER" id="PTHR22993:SF9">
    <property type="entry name" value="FORMAMIDOPYRIMIDINE-DNA GLYCOSYLASE"/>
    <property type="match status" value="1"/>
</dbReference>
<dbReference type="InterPro" id="IPR020629">
    <property type="entry name" value="FPG_Glyclase"/>
</dbReference>
<evidence type="ECO:0000256" key="5">
    <source>
        <dbReference type="ARBA" id="ARBA00022723"/>
    </source>
</evidence>
<evidence type="ECO:0000256" key="14">
    <source>
        <dbReference type="ARBA" id="ARBA00023295"/>
    </source>
</evidence>
<evidence type="ECO:0000259" key="17">
    <source>
        <dbReference type="PROSITE" id="PS51066"/>
    </source>
</evidence>
<comment type="subunit">
    <text evidence="4">Monomer.</text>
</comment>
<dbReference type="GO" id="GO:0008270">
    <property type="term" value="F:zinc ion binding"/>
    <property type="evidence" value="ECO:0007669"/>
    <property type="project" value="UniProtKB-KW"/>
</dbReference>
<evidence type="ECO:0000256" key="12">
    <source>
        <dbReference type="ARBA" id="ARBA00023239"/>
    </source>
</evidence>
<keyword evidence="9" id="KW-0862">Zinc</keyword>
<evidence type="ECO:0000256" key="10">
    <source>
        <dbReference type="ARBA" id="ARBA00023125"/>
    </source>
</evidence>
<comment type="similarity">
    <text evidence="3">Belongs to the FPG family.</text>
</comment>
<keyword evidence="12 19" id="KW-0456">Lyase</keyword>
<dbReference type="GO" id="GO:0003684">
    <property type="term" value="F:damaged DNA binding"/>
    <property type="evidence" value="ECO:0007669"/>
    <property type="project" value="InterPro"/>
</dbReference>
<comment type="catalytic activity">
    <reaction evidence="1">
        <text>Hydrolysis of DNA containing ring-opened 7-methylguanine residues, releasing 2,6-diamino-4-hydroxy-5-(N-methyl)formamidopyrimidine.</text>
        <dbReference type="EC" id="3.2.2.23"/>
    </reaction>
</comment>
<evidence type="ECO:0000313" key="19">
    <source>
        <dbReference type="EMBL" id="MCA9301881.1"/>
    </source>
</evidence>
<dbReference type="SUPFAM" id="SSF81624">
    <property type="entry name" value="N-terminal domain of MutM-like DNA repair proteins"/>
    <property type="match status" value="1"/>
</dbReference>
<dbReference type="EC" id="4.2.99.18" evidence="19"/>
<dbReference type="GO" id="GO:0140078">
    <property type="term" value="F:class I DNA-(apurinic or apyrimidinic site) endonuclease activity"/>
    <property type="evidence" value="ECO:0007669"/>
    <property type="project" value="UniProtKB-EC"/>
</dbReference>
<dbReference type="Gene3D" id="3.20.190.10">
    <property type="entry name" value="MutM-like, N-terminal"/>
    <property type="match status" value="1"/>
</dbReference>
<evidence type="ECO:0000256" key="15">
    <source>
        <dbReference type="ARBA" id="ARBA00044632"/>
    </source>
</evidence>
<keyword evidence="10" id="KW-0238">DNA-binding</keyword>
<dbReference type="EMBL" id="JAGQNY010000002">
    <property type="protein sequence ID" value="MCA9301881.1"/>
    <property type="molecule type" value="Genomic_DNA"/>
</dbReference>
<evidence type="ECO:0000256" key="3">
    <source>
        <dbReference type="ARBA" id="ARBA00009409"/>
    </source>
</evidence>
<dbReference type="SUPFAM" id="SSF57716">
    <property type="entry name" value="Glucocorticoid receptor-like (DNA-binding domain)"/>
    <property type="match status" value="1"/>
</dbReference>
<dbReference type="InterPro" id="IPR015886">
    <property type="entry name" value="H2TH_FPG"/>
</dbReference>
<dbReference type="PROSITE" id="PS51066">
    <property type="entry name" value="ZF_FPG_2"/>
    <property type="match status" value="1"/>
</dbReference>
<dbReference type="SUPFAM" id="SSF46946">
    <property type="entry name" value="S13-like H2TH domain"/>
    <property type="match status" value="1"/>
</dbReference>
<evidence type="ECO:0000256" key="6">
    <source>
        <dbReference type="ARBA" id="ARBA00022763"/>
    </source>
</evidence>
<evidence type="ECO:0000256" key="1">
    <source>
        <dbReference type="ARBA" id="ARBA00001668"/>
    </source>
</evidence>
<accession>A0A955DZ82</accession>
<keyword evidence="6" id="KW-0227">DNA damage</keyword>
<gene>
    <name evidence="19" type="primary">mutM</name>
    <name evidence="19" type="ORF">KDA10_00750</name>
</gene>
<evidence type="ECO:0000256" key="4">
    <source>
        <dbReference type="ARBA" id="ARBA00011245"/>
    </source>
</evidence>
<keyword evidence="7 16" id="KW-0863">Zinc-finger</keyword>
<organism evidence="19 20">
    <name type="scientific">candidate division WWE3 bacterium</name>
    <dbReference type="NCBI Taxonomy" id="2053526"/>
    <lineage>
        <taxon>Bacteria</taxon>
        <taxon>Katanobacteria</taxon>
    </lineage>
</organism>
<dbReference type="SMART" id="SM00898">
    <property type="entry name" value="Fapy_DNA_glyco"/>
    <property type="match status" value="1"/>
</dbReference>
<dbReference type="InterPro" id="IPR012319">
    <property type="entry name" value="FPG_cat"/>
</dbReference>
<evidence type="ECO:0000259" key="18">
    <source>
        <dbReference type="PROSITE" id="PS51068"/>
    </source>
</evidence>
<comment type="catalytic activity">
    <reaction evidence="15">
        <text>2'-deoxyribonucleotide-(2'-deoxyribose 5'-phosphate)-2'-deoxyribonucleotide-DNA = a 3'-end 2'-deoxyribonucleotide-(2,3-dehydro-2,3-deoxyribose 5'-phosphate)-DNA + a 5'-end 5'-phospho-2'-deoxyribonucleoside-DNA + H(+)</text>
        <dbReference type="Rhea" id="RHEA:66592"/>
        <dbReference type="Rhea" id="RHEA-COMP:13180"/>
        <dbReference type="Rhea" id="RHEA-COMP:16897"/>
        <dbReference type="Rhea" id="RHEA-COMP:17067"/>
        <dbReference type="ChEBI" id="CHEBI:15378"/>
        <dbReference type="ChEBI" id="CHEBI:136412"/>
        <dbReference type="ChEBI" id="CHEBI:157695"/>
        <dbReference type="ChEBI" id="CHEBI:167181"/>
        <dbReference type="EC" id="4.2.99.18"/>
    </reaction>
</comment>
<protein>
    <submittedName>
        <fullName evidence="19">Bifunctional DNA-formamidopyrimidine glycosylase/DNA-(Apurinic or apyrimidinic site) lyase</fullName>
        <ecNumber evidence="19">3.2.2.23</ecNumber>
        <ecNumber evidence="19">4.2.99.18</ecNumber>
    </submittedName>
</protein>
<dbReference type="AlphaFoldDB" id="A0A955DZ82"/>
<keyword evidence="8 19" id="KW-0378">Hydrolase</keyword>
<evidence type="ECO:0000256" key="9">
    <source>
        <dbReference type="ARBA" id="ARBA00022833"/>
    </source>
</evidence>
<dbReference type="Gene3D" id="1.10.8.50">
    <property type="match status" value="1"/>
</dbReference>
<dbReference type="InterPro" id="IPR000214">
    <property type="entry name" value="Znf_DNA_glyclase/AP_lyase"/>
</dbReference>
<reference evidence="19" key="2">
    <citation type="journal article" date="2021" name="Microbiome">
        <title>Successional dynamics and alternative stable states in a saline activated sludge microbial community over 9 years.</title>
        <authorList>
            <person name="Wang Y."/>
            <person name="Ye J."/>
            <person name="Ju F."/>
            <person name="Liu L."/>
            <person name="Boyd J.A."/>
            <person name="Deng Y."/>
            <person name="Parks D.H."/>
            <person name="Jiang X."/>
            <person name="Yin X."/>
            <person name="Woodcroft B.J."/>
            <person name="Tyson G.W."/>
            <person name="Hugenholtz P."/>
            <person name="Polz M.F."/>
            <person name="Zhang T."/>
        </authorList>
    </citation>
    <scope>NUCLEOTIDE SEQUENCE</scope>
    <source>
        <strain evidence="19">HKST-UBA80</strain>
    </source>
</reference>
<dbReference type="Proteomes" id="UP000714817">
    <property type="component" value="Unassembled WGS sequence"/>
</dbReference>
<comment type="cofactor">
    <cofactor evidence="2">
        <name>Zn(2+)</name>
        <dbReference type="ChEBI" id="CHEBI:29105"/>
    </cofactor>
</comment>
<dbReference type="NCBIfam" id="TIGR00577">
    <property type="entry name" value="fpg"/>
    <property type="match status" value="1"/>
</dbReference>
<dbReference type="PANTHER" id="PTHR22993">
    <property type="entry name" value="FORMAMIDOPYRIMIDINE-DNA GLYCOSYLASE"/>
    <property type="match status" value="1"/>
</dbReference>
<dbReference type="FunFam" id="1.10.8.50:FF:000003">
    <property type="entry name" value="Formamidopyrimidine-DNA glycosylase"/>
    <property type="match status" value="1"/>
</dbReference>
<proteinExistence type="inferred from homology"/>
<evidence type="ECO:0000313" key="20">
    <source>
        <dbReference type="Proteomes" id="UP000714817"/>
    </source>
</evidence>
<dbReference type="GO" id="GO:0006284">
    <property type="term" value="P:base-excision repair"/>
    <property type="evidence" value="ECO:0007669"/>
    <property type="project" value="InterPro"/>
</dbReference>
<dbReference type="GO" id="GO:0034039">
    <property type="term" value="F:8-oxo-7,8-dihydroguanine DNA N-glycosylase activity"/>
    <property type="evidence" value="ECO:0007669"/>
    <property type="project" value="TreeGrafter"/>
</dbReference>
<dbReference type="InterPro" id="IPR035937">
    <property type="entry name" value="FPG_N"/>
</dbReference>
<feature type="domain" description="Formamidopyrimidine-DNA glycosylase catalytic" evidence="18">
    <location>
        <begin position="2"/>
        <end position="117"/>
    </location>
</feature>
<keyword evidence="5" id="KW-0479">Metal-binding</keyword>